<keyword evidence="3" id="KW-1185">Reference proteome</keyword>
<feature type="chain" id="PRO_5015105646" evidence="1">
    <location>
        <begin position="27"/>
        <end position="406"/>
    </location>
</feature>
<comment type="caution">
    <text evidence="2">The sequence shown here is derived from an EMBL/GenBank/DDBJ whole genome shotgun (WGS) entry which is preliminary data.</text>
</comment>
<evidence type="ECO:0000256" key="1">
    <source>
        <dbReference type="SAM" id="SignalP"/>
    </source>
</evidence>
<gene>
    <name evidence="2" type="ORF">C7I36_06005</name>
</gene>
<dbReference type="RefSeq" id="WP_106452813.1">
    <property type="nucleotide sequence ID" value="NZ_PXYH01000006.1"/>
</dbReference>
<proteinExistence type="predicted"/>
<keyword evidence="1" id="KW-0732">Signal</keyword>
<organism evidence="2 3">
    <name type="scientific">Zobellella taiwanensis</name>
    <dbReference type="NCBI Taxonomy" id="347535"/>
    <lineage>
        <taxon>Bacteria</taxon>
        <taxon>Pseudomonadati</taxon>
        <taxon>Pseudomonadota</taxon>
        <taxon>Gammaproteobacteria</taxon>
        <taxon>Aeromonadales</taxon>
        <taxon>Aeromonadaceae</taxon>
        <taxon>Zobellella</taxon>
    </lineage>
</organism>
<dbReference type="Proteomes" id="UP000242181">
    <property type="component" value="Unassembled WGS sequence"/>
</dbReference>
<evidence type="ECO:0000313" key="3">
    <source>
        <dbReference type="Proteomes" id="UP000242181"/>
    </source>
</evidence>
<dbReference type="OrthoDB" id="9804333at2"/>
<dbReference type="AlphaFoldDB" id="A0A2P7R475"/>
<name>A0A2P7R475_9GAMM</name>
<feature type="signal peptide" evidence="1">
    <location>
        <begin position="1"/>
        <end position="26"/>
    </location>
</feature>
<sequence length="406" mass="44625">MRKYQTGLPLLAALLLAACSAPSVHRQAPPADIEVVRGPTSIVGGNAKGEQDITVRTPHLAFAISLGEAEGQKGALVDLALVENGLFGADRVASLDFVPGEGELRLVDARILEHKPERLVIELTREWNGNTLISRYEVARDDAGIRLSSRLQTPARETLFAGYRLLRNEPGSHGSPSYNEVPRMVHTHWTAAQLQNELGILYESDDLRRPHKPDQKSEFNAWLNAGSLGSLLADKEMYAGAGRAELGLLELTPLTAGFEAQLQELRQRWSRGEKVYLSANPVLRGPRQNTGKLYAYTPKGRLTADYASAAAKGHSFLSFGPEVFPITTNFGGTAAPFSESQVEFRSEVGLARAEVWLDGKQVAGWSINGAKWFRTGVPVPPNHTWMQWVVEDRNGNRAYSNPIWIK</sequence>
<dbReference type="EMBL" id="PXYH01000006">
    <property type="protein sequence ID" value="PSJ45016.1"/>
    <property type="molecule type" value="Genomic_DNA"/>
</dbReference>
<accession>A0A2P7R475</accession>
<evidence type="ECO:0000313" key="2">
    <source>
        <dbReference type="EMBL" id="PSJ45016.1"/>
    </source>
</evidence>
<protein>
    <submittedName>
        <fullName evidence="2">Uncharacterized protein</fullName>
    </submittedName>
</protein>
<dbReference type="PROSITE" id="PS51257">
    <property type="entry name" value="PROKAR_LIPOPROTEIN"/>
    <property type="match status" value="1"/>
</dbReference>
<reference evidence="2 3" key="1">
    <citation type="submission" date="2018-03" db="EMBL/GenBank/DDBJ databases">
        <title>The draft genome of Zobellella taiwanensis JCM 13381.</title>
        <authorList>
            <person name="Liu L."/>
            <person name="Li L."/>
            <person name="Wang T."/>
            <person name="Zhang X."/>
            <person name="Liang L."/>
        </authorList>
    </citation>
    <scope>NUCLEOTIDE SEQUENCE [LARGE SCALE GENOMIC DNA]</scope>
    <source>
        <strain evidence="2 3">JCM 13381</strain>
    </source>
</reference>